<dbReference type="CDD" id="cd10001">
    <property type="entry name" value="HDAC_classII_APAH"/>
    <property type="match status" value="1"/>
</dbReference>
<evidence type="ECO:0000256" key="3">
    <source>
        <dbReference type="ARBA" id="ARBA00022723"/>
    </source>
</evidence>
<feature type="domain" description="Histone deacetylase" evidence="6">
    <location>
        <begin position="28"/>
        <end position="336"/>
    </location>
</feature>
<keyword evidence="3" id="KW-0479">Metal-binding</keyword>
<dbReference type="InterPro" id="IPR037138">
    <property type="entry name" value="His_deacetylse_dom_sf"/>
</dbReference>
<dbReference type="PANTHER" id="PTHR10625:SF17">
    <property type="entry name" value="HISTONE DEACETYLASE 8"/>
    <property type="match status" value="1"/>
</dbReference>
<dbReference type="Pfam" id="PF00850">
    <property type="entry name" value="Hist_deacetyl"/>
    <property type="match status" value="1"/>
</dbReference>
<keyword evidence="5" id="KW-0862">Zinc</keyword>
<protein>
    <submittedName>
        <fullName evidence="7">Histone deacetylase family protein</fullName>
    </submittedName>
</protein>
<dbReference type="InterPro" id="IPR023801">
    <property type="entry name" value="His_deacetylse_dom"/>
</dbReference>
<dbReference type="EMBL" id="JBHRYJ010000006">
    <property type="protein sequence ID" value="MFC3678001.1"/>
    <property type="molecule type" value="Genomic_DNA"/>
</dbReference>
<dbReference type="Gene3D" id="3.40.800.20">
    <property type="entry name" value="Histone deacetylase domain"/>
    <property type="match status" value="1"/>
</dbReference>
<evidence type="ECO:0000256" key="5">
    <source>
        <dbReference type="ARBA" id="ARBA00022833"/>
    </source>
</evidence>
<accession>A0ABV7VN83</accession>
<keyword evidence="8" id="KW-1185">Reference proteome</keyword>
<comment type="similarity">
    <text evidence="2">Belongs to the histone deacetylase family.</text>
</comment>
<evidence type="ECO:0000256" key="2">
    <source>
        <dbReference type="ARBA" id="ARBA00005947"/>
    </source>
</evidence>
<proteinExistence type="inferred from homology"/>
<organism evidence="7 8">
    <name type="scientific">Ferrovibrio xuzhouensis</name>
    <dbReference type="NCBI Taxonomy" id="1576914"/>
    <lineage>
        <taxon>Bacteria</taxon>
        <taxon>Pseudomonadati</taxon>
        <taxon>Pseudomonadota</taxon>
        <taxon>Alphaproteobacteria</taxon>
        <taxon>Rhodospirillales</taxon>
        <taxon>Rhodospirillaceae</taxon>
        <taxon>Ferrovibrio</taxon>
    </lineage>
</organism>
<dbReference type="PRINTS" id="PR01270">
    <property type="entry name" value="HDASUPER"/>
</dbReference>
<keyword evidence="4" id="KW-0378">Hydrolase</keyword>
<dbReference type="InterPro" id="IPR023696">
    <property type="entry name" value="Ureohydrolase_dom_sf"/>
</dbReference>
<dbReference type="PANTHER" id="PTHR10625">
    <property type="entry name" value="HISTONE DEACETYLASE HDAC1-RELATED"/>
    <property type="match status" value="1"/>
</dbReference>
<evidence type="ECO:0000259" key="6">
    <source>
        <dbReference type="Pfam" id="PF00850"/>
    </source>
</evidence>
<dbReference type="RefSeq" id="WP_379729633.1">
    <property type="nucleotide sequence ID" value="NZ_JBHRYJ010000006.1"/>
</dbReference>
<name>A0ABV7VN83_9PROT</name>
<dbReference type="InterPro" id="IPR000286">
    <property type="entry name" value="HDACs"/>
</dbReference>
<evidence type="ECO:0000256" key="4">
    <source>
        <dbReference type="ARBA" id="ARBA00022801"/>
    </source>
</evidence>
<comment type="caution">
    <text evidence="7">The sequence shown here is derived from an EMBL/GenBank/DDBJ whole genome shotgun (WGS) entry which is preliminary data.</text>
</comment>
<dbReference type="SUPFAM" id="SSF52768">
    <property type="entry name" value="Arginase/deacetylase"/>
    <property type="match status" value="1"/>
</dbReference>
<reference evidence="8" key="1">
    <citation type="journal article" date="2019" name="Int. J. Syst. Evol. Microbiol.">
        <title>The Global Catalogue of Microorganisms (GCM) 10K type strain sequencing project: providing services to taxonomists for standard genome sequencing and annotation.</title>
        <authorList>
            <consortium name="The Broad Institute Genomics Platform"/>
            <consortium name="The Broad Institute Genome Sequencing Center for Infectious Disease"/>
            <person name="Wu L."/>
            <person name="Ma J."/>
        </authorList>
    </citation>
    <scope>NUCLEOTIDE SEQUENCE [LARGE SCALE GENOMIC DNA]</scope>
    <source>
        <strain evidence="8">KCTC 42182</strain>
    </source>
</reference>
<evidence type="ECO:0000313" key="7">
    <source>
        <dbReference type="EMBL" id="MFC3678001.1"/>
    </source>
</evidence>
<gene>
    <name evidence="7" type="ORF">ACFOOQ_20780</name>
</gene>
<evidence type="ECO:0000313" key="8">
    <source>
        <dbReference type="Proteomes" id="UP001595711"/>
    </source>
</evidence>
<sequence>MKAVYSEAHQGHDPQFFLVRGVVKKTTEQPERALRLLSGLERGRHSIVPAQVFGAGPRARVHSADYLTFLEHAYAEWQALGDSGTEMIPNIHPMRHQGVSYPVGIVGKLGWHTADTACPIGPGTYDAVCASADVAVTAAQMVLDGDDTVYALCRPPGHHAYSDMAGGFCYLNNSAIAAAHLRQRHERVAILDVDVHHGNGTQGIFYDRTDVLTVSIHADPSRYYPFYVGYAHERGAGAGLGANLNIPLPLGTGDDDYMAALEMATRTIRAFAPGALVVALGLDASEADPLQGLKITTAGFRRIGEAIARIGLPTVLVQEGGYLSDILGVNLASVLAGFEDAR</sequence>
<evidence type="ECO:0000256" key="1">
    <source>
        <dbReference type="ARBA" id="ARBA00001947"/>
    </source>
</evidence>
<dbReference type="Proteomes" id="UP001595711">
    <property type="component" value="Unassembled WGS sequence"/>
</dbReference>
<comment type="cofactor">
    <cofactor evidence="1">
        <name>Zn(2+)</name>
        <dbReference type="ChEBI" id="CHEBI:29105"/>
    </cofactor>
</comment>